<evidence type="ECO:0000313" key="10">
    <source>
        <dbReference type="Proteomes" id="UP000789405"/>
    </source>
</evidence>
<sequence>FSMSESKAVTVEFKRLLQPPGRKPITNNDMKCLGLIAIWGQASVISVNKGYPRFTKRFHQVFGIDTFCLSYGYDSYRWKVAYFCWMAIIIIAFLVGELWWLSEGNFQKSFFRNKSICEQKMKMLSYINYEDYANLPEFTWEEINERVQRGAYLVVCDGFVVDILDWAYSHPGGSKILVNVIGTDITNDFYNTHQRIDIDEEIDSPEVLLIPKDISSGNIPSVLTKYLSHLQGVSLPRKLSTISRLIDNINKMYYLKTPLAQHNHSRFATQRMASMVIGKVVEKRHLTINDNCSFSTFSTIQESEKTYSELNRTFIIKNIQFHRYKLTNKVMVNANVKYPVIRFTFSRIHQDENVIGNQKFLPGHYIEMQSRKEQLIGYEIQARGPFDICNRPRPHLLPTKPLTFAPYSNLGKGFYSPTSPYASPYTVFTGISSLIKTSLLNPNCLDGGTGITPMLQLIKYYLERSIKRNNDTKRNFSFKRMHLLFGNHKIVDIIDGILLEDMALSSGGQLTITYCLTDPPPDWVGFQGRINLQILQSWMNISQGIISTNQQTKIKSQTTAEDSNYMYILQDHYKPSNSDEQSKSPSPDIGSKSQLSLLSHETADTLNSTTAPNSREINVPMEKSGISEKKIKLDLVNSMQWNDVIQKKIIVCGPFNMMIAVEEALLSMGYNEQDIVMLY</sequence>
<keyword evidence="7" id="KW-0812">Transmembrane</keyword>
<feature type="transmembrane region" description="Helical" evidence="7">
    <location>
        <begin position="80"/>
        <end position="101"/>
    </location>
</feature>
<evidence type="ECO:0000256" key="3">
    <source>
        <dbReference type="ARBA" id="ARBA00022630"/>
    </source>
</evidence>
<dbReference type="GO" id="GO:0016491">
    <property type="term" value="F:oxidoreductase activity"/>
    <property type="evidence" value="ECO:0007669"/>
    <property type="project" value="UniProtKB-KW"/>
</dbReference>
<dbReference type="InterPro" id="IPR001199">
    <property type="entry name" value="Cyt_B5-like_heme/steroid-bd"/>
</dbReference>
<feature type="domain" description="Cytochrome b5 heme-binding" evidence="8">
    <location>
        <begin position="135"/>
        <end position="220"/>
    </location>
</feature>
<evidence type="ECO:0000256" key="5">
    <source>
        <dbReference type="ARBA" id="ARBA00023002"/>
    </source>
</evidence>
<dbReference type="InterPro" id="IPR039261">
    <property type="entry name" value="FNR_nucleotide-bd"/>
</dbReference>
<feature type="non-terminal residue" evidence="9">
    <location>
        <position position="679"/>
    </location>
</feature>
<gene>
    <name evidence="9" type="ORF">DERYTH_LOCUS16409</name>
</gene>
<keyword evidence="7" id="KW-1133">Transmembrane helix</keyword>
<dbReference type="Gene3D" id="3.40.50.80">
    <property type="entry name" value="Nucleotide-binding domain of ferredoxin-NADP reductase (FNR) module"/>
    <property type="match status" value="1"/>
</dbReference>
<evidence type="ECO:0000256" key="7">
    <source>
        <dbReference type="SAM" id="Phobius"/>
    </source>
</evidence>
<evidence type="ECO:0000256" key="4">
    <source>
        <dbReference type="ARBA" id="ARBA00022827"/>
    </source>
</evidence>
<organism evidence="9 10">
    <name type="scientific">Dentiscutata erythropus</name>
    <dbReference type="NCBI Taxonomy" id="1348616"/>
    <lineage>
        <taxon>Eukaryota</taxon>
        <taxon>Fungi</taxon>
        <taxon>Fungi incertae sedis</taxon>
        <taxon>Mucoromycota</taxon>
        <taxon>Glomeromycotina</taxon>
        <taxon>Glomeromycetes</taxon>
        <taxon>Diversisporales</taxon>
        <taxon>Gigasporaceae</taxon>
        <taxon>Dentiscutata</taxon>
    </lineage>
</organism>
<name>A0A9N9IRF7_9GLOM</name>
<keyword evidence="5" id="KW-0560">Oxidoreductase</keyword>
<dbReference type="InterPro" id="IPR036400">
    <property type="entry name" value="Cyt_B5-like_heme/steroid_sf"/>
</dbReference>
<protein>
    <submittedName>
        <fullName evidence="9">6337_t:CDS:1</fullName>
    </submittedName>
</protein>
<comment type="cofactor">
    <cofactor evidence="1 6">
        <name>FAD</name>
        <dbReference type="ChEBI" id="CHEBI:57692"/>
    </cofactor>
</comment>
<evidence type="ECO:0000259" key="8">
    <source>
        <dbReference type="PROSITE" id="PS50255"/>
    </source>
</evidence>
<dbReference type="GO" id="GO:0005783">
    <property type="term" value="C:endoplasmic reticulum"/>
    <property type="evidence" value="ECO:0007669"/>
    <property type="project" value="TreeGrafter"/>
</dbReference>
<evidence type="ECO:0000256" key="1">
    <source>
        <dbReference type="ARBA" id="ARBA00001974"/>
    </source>
</evidence>
<dbReference type="SUPFAM" id="SSF52343">
    <property type="entry name" value="Ferredoxin reductase-like, C-terminal NADP-linked domain"/>
    <property type="match status" value="1"/>
</dbReference>
<dbReference type="Pfam" id="PF00173">
    <property type="entry name" value="Cyt-b5"/>
    <property type="match status" value="1"/>
</dbReference>
<dbReference type="PANTHER" id="PTHR19370:SF184">
    <property type="entry name" value="NADH-CYTOCHROME B5 REDUCTASE-LIKE"/>
    <property type="match status" value="1"/>
</dbReference>
<keyword evidence="4 6" id="KW-0274">FAD</keyword>
<dbReference type="PROSITE" id="PS50255">
    <property type="entry name" value="CYTOCHROME_B5_2"/>
    <property type="match status" value="1"/>
</dbReference>
<feature type="binding site" evidence="6">
    <location>
        <position position="452"/>
    </location>
    <ligand>
        <name>FAD</name>
        <dbReference type="ChEBI" id="CHEBI:57692"/>
    </ligand>
</feature>
<evidence type="ECO:0000256" key="2">
    <source>
        <dbReference type="ARBA" id="ARBA00006105"/>
    </source>
</evidence>
<dbReference type="SUPFAM" id="SSF55856">
    <property type="entry name" value="Cytochrome b5-like heme/steroid binding domain"/>
    <property type="match status" value="1"/>
</dbReference>
<dbReference type="PANTHER" id="PTHR19370">
    <property type="entry name" value="NADH-CYTOCHROME B5 REDUCTASE"/>
    <property type="match status" value="1"/>
</dbReference>
<comment type="similarity">
    <text evidence="2">Belongs to the flavoprotein pyridine nucleotide cytochrome reductase family.</text>
</comment>
<dbReference type="InterPro" id="IPR001433">
    <property type="entry name" value="OxRdtase_FAD/NAD-bd"/>
</dbReference>
<dbReference type="Gene3D" id="3.10.120.10">
    <property type="entry name" value="Cytochrome b5-like heme/steroid binding domain"/>
    <property type="match status" value="1"/>
</dbReference>
<dbReference type="AlphaFoldDB" id="A0A9N9IRF7"/>
<keyword evidence="10" id="KW-1185">Reference proteome</keyword>
<keyword evidence="7" id="KW-0472">Membrane</keyword>
<dbReference type="Pfam" id="PF00175">
    <property type="entry name" value="NAD_binding_1"/>
    <property type="match status" value="1"/>
</dbReference>
<proteinExistence type="inferred from homology"/>
<evidence type="ECO:0000313" key="9">
    <source>
        <dbReference type="EMBL" id="CAG8745629.1"/>
    </source>
</evidence>
<dbReference type="EMBL" id="CAJVPY010014275">
    <property type="protein sequence ID" value="CAG8745629.1"/>
    <property type="molecule type" value="Genomic_DNA"/>
</dbReference>
<dbReference type="Proteomes" id="UP000789405">
    <property type="component" value="Unassembled WGS sequence"/>
</dbReference>
<reference evidence="9" key="1">
    <citation type="submission" date="2021-06" db="EMBL/GenBank/DDBJ databases">
        <authorList>
            <person name="Kallberg Y."/>
            <person name="Tangrot J."/>
            <person name="Rosling A."/>
        </authorList>
    </citation>
    <scope>NUCLEOTIDE SEQUENCE</scope>
    <source>
        <strain evidence="9">MA453B</strain>
    </source>
</reference>
<dbReference type="OrthoDB" id="823504at2759"/>
<accession>A0A9N9IRF7</accession>
<evidence type="ECO:0000256" key="6">
    <source>
        <dbReference type="PIRSR" id="PIRSR601834-1"/>
    </source>
</evidence>
<dbReference type="InterPro" id="IPR001834">
    <property type="entry name" value="CBR-like"/>
</dbReference>
<keyword evidence="3 6" id="KW-0285">Flavoprotein</keyword>
<comment type="caution">
    <text evidence="9">The sequence shown here is derived from an EMBL/GenBank/DDBJ whole genome shotgun (WGS) entry which is preliminary data.</text>
</comment>